<dbReference type="InterPro" id="IPR018551">
    <property type="entry name" value="DUF2007"/>
</dbReference>
<dbReference type="InterPro" id="IPR055999">
    <property type="entry name" value="DUF7577"/>
</dbReference>
<evidence type="ECO:0000313" key="3">
    <source>
        <dbReference type="EMBL" id="SDY80892.1"/>
    </source>
</evidence>
<evidence type="ECO:0000259" key="1">
    <source>
        <dbReference type="Pfam" id="PF09413"/>
    </source>
</evidence>
<dbReference type="OrthoDB" id="9814654at2"/>
<keyword evidence="4" id="KW-1185">Reference proteome</keyword>
<accession>A0A1H3MVX6</accession>
<evidence type="ECO:0000259" key="2">
    <source>
        <dbReference type="Pfam" id="PF24463"/>
    </source>
</evidence>
<dbReference type="STRING" id="44576.SAMN05421881_106516"/>
<proteinExistence type="predicted"/>
<dbReference type="Proteomes" id="UP000198640">
    <property type="component" value="Unassembled WGS sequence"/>
</dbReference>
<protein>
    <submittedName>
        <fullName evidence="3">Putative signal transducing protein</fullName>
    </submittedName>
</protein>
<dbReference type="Pfam" id="PF09413">
    <property type="entry name" value="DUF2007"/>
    <property type="match status" value="1"/>
</dbReference>
<feature type="domain" description="DUF7577" evidence="2">
    <location>
        <begin position="76"/>
        <end position="102"/>
    </location>
</feature>
<sequence length="113" mass="12826">MRKLYTANHLLEAHIIMDLLESAYIPARLFNVYAQGGVGDIPFTHAYPEIWIIRDHDFERGRAVIIDYEQTPQVSGTLTCPACGEDNPYNFQLCWQCGAGLEIVKENSQNPKL</sequence>
<name>A0A1H3MVX6_9PROT</name>
<feature type="domain" description="DUF2007" evidence="1">
    <location>
        <begin position="1"/>
        <end position="68"/>
    </location>
</feature>
<organism evidence="3 4">
    <name type="scientific">Nitrosomonas halophila</name>
    <dbReference type="NCBI Taxonomy" id="44576"/>
    <lineage>
        <taxon>Bacteria</taxon>
        <taxon>Pseudomonadati</taxon>
        <taxon>Pseudomonadota</taxon>
        <taxon>Betaproteobacteria</taxon>
        <taxon>Nitrosomonadales</taxon>
        <taxon>Nitrosomonadaceae</taxon>
        <taxon>Nitrosomonas</taxon>
    </lineage>
</organism>
<gene>
    <name evidence="3" type="ORF">SAMN05421881_106516</name>
</gene>
<dbReference type="AlphaFoldDB" id="A0A1H3MVX6"/>
<reference evidence="3 4" key="1">
    <citation type="submission" date="2016-10" db="EMBL/GenBank/DDBJ databases">
        <authorList>
            <person name="de Groot N.N."/>
        </authorList>
    </citation>
    <scope>NUCLEOTIDE SEQUENCE [LARGE SCALE GENOMIC DNA]</scope>
    <source>
        <strain evidence="3 4">Nm1</strain>
    </source>
</reference>
<dbReference type="Pfam" id="PF24463">
    <property type="entry name" value="DUF7577"/>
    <property type="match status" value="1"/>
</dbReference>
<dbReference type="RefSeq" id="WP_090415505.1">
    <property type="nucleotide sequence ID" value="NZ_FNOY01000065.1"/>
</dbReference>
<evidence type="ECO:0000313" key="4">
    <source>
        <dbReference type="Proteomes" id="UP000198640"/>
    </source>
</evidence>
<dbReference type="EMBL" id="FNOY01000065">
    <property type="protein sequence ID" value="SDY80892.1"/>
    <property type="molecule type" value="Genomic_DNA"/>
</dbReference>